<dbReference type="PROSITE" id="PS51186">
    <property type="entry name" value="GNAT"/>
    <property type="match status" value="1"/>
</dbReference>
<reference evidence="2 3" key="1">
    <citation type="submission" date="2020-02" db="EMBL/GenBank/DDBJ databases">
        <title>Whole-genome analyses of novel actinobacteria.</title>
        <authorList>
            <person name="Sahin N."/>
            <person name="Tatar D."/>
        </authorList>
    </citation>
    <scope>NUCLEOTIDE SEQUENCE [LARGE SCALE GENOMIC DNA]</scope>
    <source>
        <strain evidence="2 3">SB3404</strain>
    </source>
</reference>
<keyword evidence="2" id="KW-0808">Transferase</keyword>
<dbReference type="InterPro" id="IPR016181">
    <property type="entry name" value="Acyl_CoA_acyltransferase"/>
</dbReference>
<evidence type="ECO:0000313" key="2">
    <source>
        <dbReference type="EMBL" id="NGO71275.1"/>
    </source>
</evidence>
<dbReference type="RefSeq" id="WP_165300914.1">
    <property type="nucleotide sequence ID" value="NZ_JAAKZZ010000283.1"/>
</dbReference>
<evidence type="ECO:0000259" key="1">
    <source>
        <dbReference type="PROSITE" id="PS51186"/>
    </source>
</evidence>
<gene>
    <name evidence="2" type="ORF">G5C65_23555</name>
</gene>
<dbReference type="Pfam" id="PF13302">
    <property type="entry name" value="Acetyltransf_3"/>
    <property type="match status" value="1"/>
</dbReference>
<protein>
    <submittedName>
        <fullName evidence="2">GNAT family N-acetyltransferase</fullName>
    </submittedName>
</protein>
<feature type="domain" description="N-acetyltransferase" evidence="1">
    <location>
        <begin position="30"/>
        <end position="177"/>
    </location>
</feature>
<dbReference type="GO" id="GO:0016747">
    <property type="term" value="F:acyltransferase activity, transferring groups other than amino-acyl groups"/>
    <property type="evidence" value="ECO:0007669"/>
    <property type="project" value="InterPro"/>
</dbReference>
<sequence length="177" mass="19279">MSNTATWLAAAPITTTRLQLEPLRVEHAKEAVSVFNDERLHEWTGGMPSTLEELEGKYRLQSAGQSPDGSQGWLNWMLRRLVDDQLVGTVQATLCRPNTEGIEGEIAWVIASDHQGNGYGREGALAMADWLRAHGVSNLTAHIHPGHAASIGIARALGLRATDEMSGNEVLWKGFAQ</sequence>
<dbReference type="CDD" id="cd04301">
    <property type="entry name" value="NAT_SF"/>
    <property type="match status" value="1"/>
</dbReference>
<organism evidence="2 3">
    <name type="scientific">Streptomyces boncukensis</name>
    <dbReference type="NCBI Taxonomy" id="2711219"/>
    <lineage>
        <taxon>Bacteria</taxon>
        <taxon>Bacillati</taxon>
        <taxon>Actinomycetota</taxon>
        <taxon>Actinomycetes</taxon>
        <taxon>Kitasatosporales</taxon>
        <taxon>Streptomycetaceae</taxon>
        <taxon>Streptomyces</taxon>
    </lineage>
</organism>
<dbReference type="SUPFAM" id="SSF55729">
    <property type="entry name" value="Acyl-CoA N-acyltransferases (Nat)"/>
    <property type="match status" value="1"/>
</dbReference>
<proteinExistence type="predicted"/>
<dbReference type="PANTHER" id="PTHR43792">
    <property type="entry name" value="GNAT FAMILY, PUTATIVE (AFU_ORTHOLOGUE AFUA_3G00765)-RELATED-RELATED"/>
    <property type="match status" value="1"/>
</dbReference>
<dbReference type="AlphaFoldDB" id="A0A6G4X1A5"/>
<dbReference type="PANTHER" id="PTHR43792:SF1">
    <property type="entry name" value="N-ACETYLTRANSFERASE DOMAIN-CONTAINING PROTEIN"/>
    <property type="match status" value="1"/>
</dbReference>
<accession>A0A6G4X1A5</accession>
<name>A0A6G4X1A5_9ACTN</name>
<dbReference type="EMBL" id="JAAKZZ010000283">
    <property type="protein sequence ID" value="NGO71275.1"/>
    <property type="molecule type" value="Genomic_DNA"/>
</dbReference>
<dbReference type="InterPro" id="IPR000182">
    <property type="entry name" value="GNAT_dom"/>
</dbReference>
<comment type="caution">
    <text evidence="2">The sequence shown here is derived from an EMBL/GenBank/DDBJ whole genome shotgun (WGS) entry which is preliminary data.</text>
</comment>
<evidence type="ECO:0000313" key="3">
    <source>
        <dbReference type="Proteomes" id="UP000477722"/>
    </source>
</evidence>
<dbReference type="InterPro" id="IPR051531">
    <property type="entry name" value="N-acetyltransferase"/>
</dbReference>
<dbReference type="Proteomes" id="UP000477722">
    <property type="component" value="Unassembled WGS sequence"/>
</dbReference>
<keyword evidence="3" id="KW-1185">Reference proteome</keyword>
<dbReference type="Gene3D" id="3.40.630.30">
    <property type="match status" value="1"/>
</dbReference>